<name>A0A7K0C944_9ACTN</name>
<protein>
    <recommendedName>
        <fullName evidence="3">Immunity protein 21 of polymorphic toxin system</fullName>
    </recommendedName>
</protein>
<reference evidence="1 2" key="1">
    <citation type="submission" date="2019-10" db="EMBL/GenBank/DDBJ databases">
        <title>Streptomyces smaragdinus sp. nov. and Streptomyces fabii sp. nov., isolated from the gut of fungus growing-termite Macrotermes natalensis.</title>
        <authorList>
            <person name="Schwitalla J."/>
            <person name="Benndorf R."/>
            <person name="Martin K."/>
            <person name="De Beer W."/>
            <person name="Kaster A.-K."/>
            <person name="Vollmers J."/>
            <person name="Poulsen M."/>
            <person name="Beemelmanns C."/>
        </authorList>
    </citation>
    <scope>NUCLEOTIDE SEQUENCE [LARGE SCALE GENOMIC DNA]</scope>
    <source>
        <strain evidence="1 2">RB5</strain>
    </source>
</reference>
<dbReference type="EMBL" id="WEGJ01000001">
    <property type="protein sequence ID" value="MQY09938.1"/>
    <property type="molecule type" value="Genomic_DNA"/>
</dbReference>
<comment type="caution">
    <text evidence="1">The sequence shown here is derived from an EMBL/GenBank/DDBJ whole genome shotgun (WGS) entry which is preliminary data.</text>
</comment>
<evidence type="ECO:0000313" key="1">
    <source>
        <dbReference type="EMBL" id="MQY09938.1"/>
    </source>
</evidence>
<dbReference type="AlphaFoldDB" id="A0A7K0C944"/>
<accession>A0A7K0C944</accession>
<dbReference type="RefSeq" id="WP_153449341.1">
    <property type="nucleotide sequence ID" value="NZ_WEGJ01000001.1"/>
</dbReference>
<organism evidence="1 2">
    <name type="scientific">Streptomyces smaragdinus</name>
    <dbReference type="NCBI Taxonomy" id="2585196"/>
    <lineage>
        <taxon>Bacteria</taxon>
        <taxon>Bacillati</taxon>
        <taxon>Actinomycetota</taxon>
        <taxon>Actinomycetes</taxon>
        <taxon>Kitasatosporales</taxon>
        <taxon>Streptomycetaceae</taxon>
        <taxon>Streptomyces</taxon>
    </lineage>
</organism>
<evidence type="ECO:0000313" key="2">
    <source>
        <dbReference type="Proteomes" id="UP000466345"/>
    </source>
</evidence>
<dbReference type="Proteomes" id="UP000466345">
    <property type="component" value="Unassembled WGS sequence"/>
</dbReference>
<evidence type="ECO:0008006" key="3">
    <source>
        <dbReference type="Google" id="ProtNLM"/>
    </source>
</evidence>
<gene>
    <name evidence="1" type="ORF">SRB5_00410</name>
</gene>
<dbReference type="OrthoDB" id="4324574at2"/>
<sequence>MARVLERAELEVLVVDHLFAVVDEEGTTGPRPPFPHETGGWVSAAGSTLFVEIEDPLVATAVLCLEAWDGEPPGDDASWTARETVRLDLPSGVIGVEEMEAGGESDVLRVPSRGVHRARVALREDPEGPPNVLVRLWPAQPAA</sequence>
<proteinExistence type="predicted"/>
<keyword evidence="2" id="KW-1185">Reference proteome</keyword>